<dbReference type="Proteomes" id="UP000323594">
    <property type="component" value="Chromosome"/>
</dbReference>
<sequence>MAVVLNRIEFENYHSYINRSFQTHRFHFTTDGKNCPGLFFTKFFIVRIKKRIDLLKNVIVVHPQFRRRFISIQLRQSLS</sequence>
<name>A0AAE6IVS9_TREPH</name>
<protein>
    <submittedName>
        <fullName evidence="1">Uncharacterized protein</fullName>
    </submittedName>
</protein>
<dbReference type="EMBL" id="CP042817">
    <property type="protein sequence ID" value="QEJ99214.1"/>
    <property type="molecule type" value="Genomic_DNA"/>
</dbReference>
<organism evidence="1 2">
    <name type="scientific">Treponema phagedenis</name>
    <dbReference type="NCBI Taxonomy" id="162"/>
    <lineage>
        <taxon>Bacteria</taxon>
        <taxon>Pseudomonadati</taxon>
        <taxon>Spirochaetota</taxon>
        <taxon>Spirochaetia</taxon>
        <taxon>Spirochaetales</taxon>
        <taxon>Treponemataceae</taxon>
        <taxon>Treponema</taxon>
    </lineage>
</organism>
<proteinExistence type="predicted"/>
<dbReference type="AlphaFoldDB" id="A0AAE6IVS9"/>
<evidence type="ECO:0000313" key="2">
    <source>
        <dbReference type="Proteomes" id="UP000323594"/>
    </source>
</evidence>
<accession>A0AAE6IVS9</accession>
<gene>
    <name evidence="1" type="ORF">FUT82_15285</name>
</gene>
<evidence type="ECO:0000313" key="1">
    <source>
        <dbReference type="EMBL" id="QEJ99214.1"/>
    </source>
</evidence>
<reference evidence="1 2" key="1">
    <citation type="submission" date="2019-08" db="EMBL/GenBank/DDBJ databases">
        <authorList>
            <person name="Kuhnert P."/>
        </authorList>
    </citation>
    <scope>NUCLEOTIDE SEQUENCE [LARGE SCALE GENOMIC DNA]</scope>
    <source>
        <strain evidence="1 2">B36.5</strain>
    </source>
</reference>